<sequence>MFLASIIIPAHTHLPPPPPGKDVEASPTLYVPKHLVNPNSRLSKFQKVVSCIPGIGLLVAAHLFHQKRALSQEYSKLEYSPNEECTNKTCASLDPKHLNAPLSIAVQGGLGLLFPFMLLVIVAAALIALVTSIQSLFCCTSPNQRA</sequence>
<name>Q823S0_CHLCV</name>
<gene>
    <name evidence="2" type="ordered locus">CCA_00336</name>
</gene>
<reference evidence="2 3" key="1">
    <citation type="journal article" date="2003" name="Nucleic Acids Res.">
        <title>Genome sequence of Chlamydophila caviae (Chlamydia psittaci GPIC): examining the role of niche-specific genes in the evolution of the Chlamydiaceae.</title>
        <authorList>
            <person name="Read T.D."/>
            <person name="Myers G.S.A."/>
            <person name="Brunham R.C."/>
            <person name="Nelson W.C."/>
            <person name="Paulsen I.T."/>
            <person name="Heidelberg J.F."/>
            <person name="Holtzapple E.K."/>
            <person name="Khouri H.M."/>
            <person name="Federova N.B."/>
            <person name="Carty H.A."/>
            <person name="Umayam L.A."/>
            <person name="Haft D.H."/>
            <person name="Peterson J.D."/>
            <person name="Beanan M.J."/>
            <person name="White O."/>
            <person name="Salzberg S.L."/>
            <person name="Hsia R.-C."/>
            <person name="McClarty G."/>
            <person name="Rank R.G."/>
            <person name="Bavoil P.M."/>
            <person name="Fraser C.M."/>
        </authorList>
    </citation>
    <scope>NUCLEOTIDE SEQUENCE [LARGE SCALE GENOMIC DNA]</scope>
    <source>
        <strain evidence="3">ATCC VR-813 / DSM 19441 / 03DC25 / GPIC</strain>
    </source>
</reference>
<feature type="transmembrane region" description="Helical" evidence="1">
    <location>
        <begin position="112"/>
        <end position="137"/>
    </location>
</feature>
<dbReference type="OrthoDB" id="19149at2"/>
<dbReference type="Proteomes" id="UP000002193">
    <property type="component" value="Chromosome"/>
</dbReference>
<dbReference type="AlphaFoldDB" id="Q823S0"/>
<keyword evidence="1" id="KW-1133">Transmembrane helix</keyword>
<accession>Q823S0</accession>
<proteinExistence type="predicted"/>
<protein>
    <submittedName>
        <fullName evidence="2">Uncharacterized protein</fullName>
    </submittedName>
</protein>
<organism evidence="2 3">
    <name type="scientific">Chlamydia caviae (strain ATCC VR-813 / DSM 19441 / 03DC25 / GPIC)</name>
    <name type="common">Chlamydophila caviae</name>
    <dbReference type="NCBI Taxonomy" id="227941"/>
    <lineage>
        <taxon>Bacteria</taxon>
        <taxon>Pseudomonadati</taxon>
        <taxon>Chlamydiota</taxon>
        <taxon>Chlamydiia</taxon>
        <taxon>Chlamydiales</taxon>
        <taxon>Chlamydiaceae</taxon>
        <taxon>Chlamydia/Chlamydophila group</taxon>
        <taxon>Chlamydia</taxon>
    </lineage>
</organism>
<dbReference type="HOGENOM" id="CLU_145904_0_0_0"/>
<dbReference type="EMBL" id="AE015925">
    <property type="protein sequence ID" value="AAP05084.1"/>
    <property type="molecule type" value="Genomic_DNA"/>
</dbReference>
<evidence type="ECO:0000256" key="1">
    <source>
        <dbReference type="SAM" id="Phobius"/>
    </source>
</evidence>
<dbReference type="RefSeq" id="WP_011006301.1">
    <property type="nucleotide sequence ID" value="NC_003361.3"/>
</dbReference>
<dbReference type="KEGG" id="cca:CCA_00336"/>
<keyword evidence="1" id="KW-0812">Transmembrane</keyword>
<keyword evidence="1" id="KW-0472">Membrane</keyword>
<evidence type="ECO:0000313" key="3">
    <source>
        <dbReference type="Proteomes" id="UP000002193"/>
    </source>
</evidence>
<keyword evidence="3" id="KW-1185">Reference proteome</keyword>
<evidence type="ECO:0000313" key="2">
    <source>
        <dbReference type="EMBL" id="AAP05084.1"/>
    </source>
</evidence>